<keyword evidence="5 8" id="KW-0812">Transmembrane</keyword>
<feature type="transmembrane region" description="Helical" evidence="8">
    <location>
        <begin position="131"/>
        <end position="151"/>
    </location>
</feature>
<dbReference type="RefSeq" id="WP_249298076.1">
    <property type="nucleotide sequence ID" value="NZ_JACRSX010000012.1"/>
</dbReference>
<feature type="transmembrane region" description="Helical" evidence="8">
    <location>
        <begin position="288"/>
        <end position="306"/>
    </location>
</feature>
<feature type="transmembrane region" description="Helical" evidence="8">
    <location>
        <begin position="163"/>
        <end position="184"/>
    </location>
</feature>
<evidence type="ECO:0000256" key="4">
    <source>
        <dbReference type="ARBA" id="ARBA00022475"/>
    </source>
</evidence>
<evidence type="ECO:0000256" key="5">
    <source>
        <dbReference type="ARBA" id="ARBA00022692"/>
    </source>
</evidence>
<keyword evidence="7 8" id="KW-0472">Membrane</keyword>
<keyword evidence="10" id="KW-1185">Reference proteome</keyword>
<evidence type="ECO:0000256" key="8">
    <source>
        <dbReference type="SAM" id="Phobius"/>
    </source>
</evidence>
<dbReference type="Proteomes" id="UP000606193">
    <property type="component" value="Unassembled WGS sequence"/>
</dbReference>
<organism evidence="9 10">
    <name type="scientific">Jutongia huaianensis</name>
    <dbReference type="NCBI Taxonomy" id="2763668"/>
    <lineage>
        <taxon>Bacteria</taxon>
        <taxon>Bacillati</taxon>
        <taxon>Bacillota</taxon>
        <taxon>Clostridia</taxon>
        <taxon>Lachnospirales</taxon>
        <taxon>Lachnospiraceae</taxon>
        <taxon>Jutongia</taxon>
    </lineage>
</organism>
<reference evidence="9 10" key="1">
    <citation type="submission" date="2020-08" db="EMBL/GenBank/DDBJ databases">
        <title>Genome public.</title>
        <authorList>
            <person name="Liu C."/>
            <person name="Sun Q."/>
        </authorList>
    </citation>
    <scope>NUCLEOTIDE SEQUENCE [LARGE SCALE GENOMIC DNA]</scope>
    <source>
        <strain evidence="9 10">NSJ-37</strain>
    </source>
</reference>
<comment type="subcellular location">
    <subcellularLocation>
        <location evidence="1">Cell membrane</location>
        <topology evidence="1">Multi-pass membrane protein</topology>
    </subcellularLocation>
</comment>
<dbReference type="InterPro" id="IPR004776">
    <property type="entry name" value="Mem_transp_PIN-like"/>
</dbReference>
<proteinExistence type="inferred from homology"/>
<dbReference type="PANTHER" id="PTHR36838">
    <property type="entry name" value="AUXIN EFFLUX CARRIER FAMILY PROTEIN"/>
    <property type="match status" value="1"/>
</dbReference>
<dbReference type="PANTHER" id="PTHR36838:SF3">
    <property type="entry name" value="TRANSPORTER AUXIN EFFLUX CARRIER EC FAMILY"/>
    <property type="match status" value="1"/>
</dbReference>
<feature type="transmembrane region" description="Helical" evidence="8">
    <location>
        <begin position="6"/>
        <end position="24"/>
    </location>
</feature>
<evidence type="ECO:0000256" key="7">
    <source>
        <dbReference type="ARBA" id="ARBA00023136"/>
    </source>
</evidence>
<keyword evidence="3" id="KW-0813">Transport</keyword>
<evidence type="ECO:0000256" key="2">
    <source>
        <dbReference type="ARBA" id="ARBA00010145"/>
    </source>
</evidence>
<keyword evidence="6 8" id="KW-1133">Transmembrane helix</keyword>
<feature type="transmembrane region" description="Helical" evidence="8">
    <location>
        <begin position="101"/>
        <end position="119"/>
    </location>
</feature>
<dbReference type="EMBL" id="JACRSX010000012">
    <property type="protein sequence ID" value="MBC8562814.1"/>
    <property type="molecule type" value="Genomic_DNA"/>
</dbReference>
<evidence type="ECO:0000256" key="3">
    <source>
        <dbReference type="ARBA" id="ARBA00022448"/>
    </source>
</evidence>
<dbReference type="InterPro" id="IPR038770">
    <property type="entry name" value="Na+/solute_symporter_sf"/>
</dbReference>
<feature type="transmembrane region" description="Helical" evidence="8">
    <location>
        <begin position="70"/>
        <end position="89"/>
    </location>
</feature>
<evidence type="ECO:0000313" key="10">
    <source>
        <dbReference type="Proteomes" id="UP000606193"/>
    </source>
</evidence>
<feature type="transmembrane region" description="Helical" evidence="8">
    <location>
        <begin position="225"/>
        <end position="247"/>
    </location>
</feature>
<protein>
    <submittedName>
        <fullName evidence="9">AEC family transporter</fullName>
    </submittedName>
</protein>
<comment type="caution">
    <text evidence="9">The sequence shown here is derived from an EMBL/GenBank/DDBJ whole genome shotgun (WGS) entry which is preliminary data.</text>
</comment>
<evidence type="ECO:0000313" key="9">
    <source>
        <dbReference type="EMBL" id="MBC8562814.1"/>
    </source>
</evidence>
<name>A0ABR7N2F0_9FIRM</name>
<keyword evidence="4" id="KW-1003">Cell membrane</keyword>
<feature type="transmembrane region" description="Helical" evidence="8">
    <location>
        <begin position="190"/>
        <end position="213"/>
    </location>
</feature>
<feature type="transmembrane region" description="Helical" evidence="8">
    <location>
        <begin position="44"/>
        <end position="64"/>
    </location>
</feature>
<evidence type="ECO:0000256" key="1">
    <source>
        <dbReference type="ARBA" id="ARBA00004651"/>
    </source>
</evidence>
<evidence type="ECO:0000256" key="6">
    <source>
        <dbReference type="ARBA" id="ARBA00022989"/>
    </source>
</evidence>
<comment type="similarity">
    <text evidence="2">Belongs to the auxin efflux carrier (TC 2.A.69) family.</text>
</comment>
<dbReference type="Pfam" id="PF03547">
    <property type="entry name" value="Mem_trans"/>
    <property type="match status" value="1"/>
</dbReference>
<accession>A0ABR7N2F0</accession>
<sequence>MDVFLSAFQQMLYMFLFMLLGYVLRKKKWIPENSSSVLSKLENLIFMPCLVLNTFITRCTVENLTEKMSFLLYSLLSLAIALGLSLLLTPVFATKKEERGIYRYSFVVANIAFMGNAVVEGIFGNDILFDYLMFTLPINLFLNSIGISWLMPDNGELSWRQKWFGPINLASLLGVLLGITQLPLPAPLPAVIASGSACMAPVAMILTGFIIGGYPLRSLLSAGKIYVVALYRLLFMPVLFALLARLIRLAPDVRHVLICAYAMPLGLNTIVIPAAYDSDTTIGASMALISNFLALITIPVVFFVLLQD</sequence>
<dbReference type="Gene3D" id="1.20.1530.20">
    <property type="match status" value="1"/>
</dbReference>
<gene>
    <name evidence="9" type="ORF">H8704_09275</name>
</gene>